<feature type="domain" description="Thioredoxin" evidence="1">
    <location>
        <begin position="34"/>
        <end position="176"/>
    </location>
</feature>
<dbReference type="Proteomes" id="UP000198984">
    <property type="component" value="Unassembled WGS sequence"/>
</dbReference>
<evidence type="ECO:0000313" key="3">
    <source>
        <dbReference type="Proteomes" id="UP000198984"/>
    </source>
</evidence>
<evidence type="ECO:0000259" key="1">
    <source>
        <dbReference type="PROSITE" id="PS51352"/>
    </source>
</evidence>
<organism evidence="2 3">
    <name type="scientific">Chitinophaga rupis</name>
    <dbReference type="NCBI Taxonomy" id="573321"/>
    <lineage>
        <taxon>Bacteria</taxon>
        <taxon>Pseudomonadati</taxon>
        <taxon>Bacteroidota</taxon>
        <taxon>Chitinophagia</taxon>
        <taxon>Chitinophagales</taxon>
        <taxon>Chitinophagaceae</taxon>
        <taxon>Chitinophaga</taxon>
    </lineage>
</organism>
<dbReference type="GO" id="GO:0016209">
    <property type="term" value="F:antioxidant activity"/>
    <property type="evidence" value="ECO:0007669"/>
    <property type="project" value="InterPro"/>
</dbReference>
<dbReference type="Gene3D" id="3.40.30.10">
    <property type="entry name" value="Glutaredoxin"/>
    <property type="match status" value="1"/>
</dbReference>
<dbReference type="AlphaFoldDB" id="A0A1H8IU39"/>
<dbReference type="EMBL" id="FOBB01000012">
    <property type="protein sequence ID" value="SEN72143.1"/>
    <property type="molecule type" value="Genomic_DNA"/>
</dbReference>
<name>A0A1H8IU39_9BACT</name>
<keyword evidence="3" id="KW-1185">Reference proteome</keyword>
<dbReference type="InterPro" id="IPR000866">
    <property type="entry name" value="AhpC/TSA"/>
</dbReference>
<dbReference type="SUPFAM" id="SSF52833">
    <property type="entry name" value="Thioredoxin-like"/>
    <property type="match status" value="1"/>
</dbReference>
<dbReference type="PANTHER" id="PTHR42852">
    <property type="entry name" value="THIOL:DISULFIDE INTERCHANGE PROTEIN DSBE"/>
    <property type="match status" value="1"/>
</dbReference>
<evidence type="ECO:0000313" key="2">
    <source>
        <dbReference type="EMBL" id="SEN72143.1"/>
    </source>
</evidence>
<proteinExistence type="predicted"/>
<dbReference type="InterPro" id="IPR013766">
    <property type="entry name" value="Thioredoxin_domain"/>
</dbReference>
<dbReference type="GO" id="GO:0016853">
    <property type="term" value="F:isomerase activity"/>
    <property type="evidence" value="ECO:0007669"/>
    <property type="project" value="UniProtKB-KW"/>
</dbReference>
<accession>A0A1H8IU39</accession>
<dbReference type="InterPro" id="IPR050553">
    <property type="entry name" value="Thioredoxin_ResA/DsbE_sf"/>
</dbReference>
<reference evidence="2 3" key="1">
    <citation type="submission" date="2016-10" db="EMBL/GenBank/DDBJ databases">
        <authorList>
            <person name="de Groot N.N."/>
        </authorList>
    </citation>
    <scope>NUCLEOTIDE SEQUENCE [LARGE SCALE GENOMIC DNA]</scope>
    <source>
        <strain evidence="2 3">DSM 21039</strain>
    </source>
</reference>
<dbReference type="PROSITE" id="PS51352">
    <property type="entry name" value="THIOREDOXIN_2"/>
    <property type="match status" value="1"/>
</dbReference>
<protein>
    <submittedName>
        <fullName evidence="2">Thiol-disulfide isomerase or thioredoxin</fullName>
    </submittedName>
</protein>
<dbReference type="Pfam" id="PF00578">
    <property type="entry name" value="AhpC-TSA"/>
    <property type="match status" value="1"/>
</dbReference>
<dbReference type="STRING" id="573321.SAMN04488505_11285"/>
<dbReference type="OrthoDB" id="793244at2"/>
<dbReference type="RefSeq" id="WP_089920677.1">
    <property type="nucleotide sequence ID" value="NZ_FOBB01000012.1"/>
</dbReference>
<sequence length="449" mass="50974">MNFLFRVLISMLFIVTTVTNGYSKESYDDIQSILKIGYKMPVVQFNDVEYNNTKTVKPSDYKGKWLILDFWHEYCSSCISSMPHNQFLQDKFSGSVQFLLVGMIIKKKATIQTLYEKIREKNNLSIPIAYDSIVHKKLGISAAPILVIINPSGIVVGITYSLNEEQLSAFIAGQSPQLARSYLAYDSLSDKRLGHSELISESIKNGSCLFSSVLSTYNPKFKSNAYLITEDRVIAFKKDLKSLYRIAYTGHTDWYFGDSLYGKINLDPILLVRDSSKFLTSEITDDNLFNYSLVYPKGIARQNNDGHYSLSPEIMEAVQKDLKTVFGYDVRIERRECRCVKLVKNGNFNSKSYSNSSIPSLQEPFGPNQGIKATAISPSELLGLLITQPGRPSSLNGVIFEDETGIFKRIDITIHGIYYDEWISELKKFGFELIPCKKIIDYIVIRDMN</sequence>
<dbReference type="InterPro" id="IPR036249">
    <property type="entry name" value="Thioredoxin-like_sf"/>
</dbReference>
<gene>
    <name evidence="2" type="ORF">SAMN04488505_11285</name>
</gene>
<dbReference type="PANTHER" id="PTHR42852:SF13">
    <property type="entry name" value="PROTEIN DIPZ"/>
    <property type="match status" value="1"/>
</dbReference>
<keyword evidence="2" id="KW-0413">Isomerase</keyword>
<dbReference type="CDD" id="cd02966">
    <property type="entry name" value="TlpA_like_family"/>
    <property type="match status" value="1"/>
</dbReference>
<dbReference type="GO" id="GO:0016491">
    <property type="term" value="F:oxidoreductase activity"/>
    <property type="evidence" value="ECO:0007669"/>
    <property type="project" value="InterPro"/>
</dbReference>